<keyword evidence="4" id="KW-1185">Reference proteome</keyword>
<gene>
    <name evidence="3" type="ORF">EDS130_LOCUS22436</name>
    <name evidence="2" type="ORF">XAT740_LOCUS1524</name>
</gene>
<dbReference type="EMBL" id="CAJNOJ010000118">
    <property type="protein sequence ID" value="CAF1147760.1"/>
    <property type="molecule type" value="Genomic_DNA"/>
</dbReference>
<organism evidence="3 5">
    <name type="scientific">Adineta ricciae</name>
    <name type="common">Rotifer</name>
    <dbReference type="NCBI Taxonomy" id="249248"/>
    <lineage>
        <taxon>Eukaryota</taxon>
        <taxon>Metazoa</taxon>
        <taxon>Spiralia</taxon>
        <taxon>Gnathifera</taxon>
        <taxon>Rotifera</taxon>
        <taxon>Eurotatoria</taxon>
        <taxon>Bdelloidea</taxon>
        <taxon>Adinetida</taxon>
        <taxon>Adinetidae</taxon>
        <taxon>Adineta</taxon>
    </lineage>
</organism>
<dbReference type="Proteomes" id="UP000663828">
    <property type="component" value="Unassembled WGS sequence"/>
</dbReference>
<proteinExistence type="predicted"/>
<reference evidence="3" key="1">
    <citation type="submission" date="2021-02" db="EMBL/GenBank/DDBJ databases">
        <authorList>
            <person name="Nowell W R."/>
        </authorList>
    </citation>
    <scope>NUCLEOTIDE SEQUENCE</scope>
</reference>
<evidence type="ECO:0000313" key="4">
    <source>
        <dbReference type="Proteomes" id="UP000663828"/>
    </source>
</evidence>
<accession>A0A814SGE3</accession>
<keyword evidence="1" id="KW-0732">Signal</keyword>
<evidence type="ECO:0000313" key="2">
    <source>
        <dbReference type="EMBL" id="CAF0772469.1"/>
    </source>
</evidence>
<evidence type="ECO:0000313" key="3">
    <source>
        <dbReference type="EMBL" id="CAF1147760.1"/>
    </source>
</evidence>
<sequence length="88" mass="9445">MLAKSSLFLLMIGMLLFASPVAGQITTGLIGGRYYTIVPSHIVAGFYAIDSSGNVIYCTYSNGCFKLSNLSLISALLPSQCNQYHLCT</sequence>
<evidence type="ECO:0000313" key="5">
    <source>
        <dbReference type="Proteomes" id="UP000663852"/>
    </source>
</evidence>
<evidence type="ECO:0000256" key="1">
    <source>
        <dbReference type="SAM" id="SignalP"/>
    </source>
</evidence>
<protein>
    <submittedName>
        <fullName evidence="3">Uncharacterized protein</fullName>
    </submittedName>
</protein>
<dbReference type="EMBL" id="CAJNOR010000048">
    <property type="protein sequence ID" value="CAF0772469.1"/>
    <property type="molecule type" value="Genomic_DNA"/>
</dbReference>
<feature type="signal peptide" evidence="1">
    <location>
        <begin position="1"/>
        <end position="23"/>
    </location>
</feature>
<name>A0A814SGE3_ADIRI</name>
<dbReference type="AlphaFoldDB" id="A0A814SGE3"/>
<comment type="caution">
    <text evidence="3">The sequence shown here is derived from an EMBL/GenBank/DDBJ whole genome shotgun (WGS) entry which is preliminary data.</text>
</comment>
<feature type="chain" id="PRO_5036410779" evidence="1">
    <location>
        <begin position="24"/>
        <end position="88"/>
    </location>
</feature>
<dbReference type="Proteomes" id="UP000663852">
    <property type="component" value="Unassembled WGS sequence"/>
</dbReference>